<evidence type="ECO:0000313" key="5">
    <source>
        <dbReference type="Proteomes" id="UP000290517"/>
    </source>
</evidence>
<feature type="transmembrane region" description="Helical" evidence="1">
    <location>
        <begin position="84"/>
        <end position="104"/>
    </location>
</feature>
<dbReference type="RefSeq" id="WP_030143977.1">
    <property type="nucleotide sequence ID" value="NZ_JOFV01000001.1"/>
</dbReference>
<proteinExistence type="predicted"/>
<evidence type="ECO:0000313" key="4">
    <source>
        <dbReference type="Proteomes" id="UP000289805"/>
    </source>
</evidence>
<protein>
    <submittedName>
        <fullName evidence="3">Uncharacterized protein</fullName>
    </submittedName>
</protein>
<evidence type="ECO:0000256" key="1">
    <source>
        <dbReference type="SAM" id="Phobius"/>
    </source>
</evidence>
<feature type="transmembrane region" description="Helical" evidence="1">
    <location>
        <begin position="46"/>
        <end position="64"/>
    </location>
</feature>
<name>A0A4Q1L2L7_9CELL</name>
<gene>
    <name evidence="2" type="ORF">EQW73_06345</name>
    <name evidence="3" type="ORF">EQW78_02075</name>
</gene>
<reference evidence="4 5" key="1">
    <citation type="submission" date="2019-01" db="EMBL/GenBank/DDBJ databases">
        <title>Oerskovia turbata Genome sequencing and assembly.</title>
        <authorList>
            <person name="Dou T."/>
        </authorList>
    </citation>
    <scope>NUCLEOTIDE SEQUENCE [LARGE SCALE GENOMIC DNA]</scope>
    <source>
        <strain evidence="3 4">JCM12123</strain>
        <strain evidence="2 5">JCM3160</strain>
    </source>
</reference>
<dbReference type="OrthoDB" id="4862385at2"/>
<comment type="caution">
    <text evidence="3">The sequence shown here is derived from an EMBL/GenBank/DDBJ whole genome shotgun (WGS) entry which is preliminary data.</text>
</comment>
<dbReference type="EMBL" id="SDJQ01000003">
    <property type="protein sequence ID" value="RXR36375.1"/>
    <property type="molecule type" value="Genomic_DNA"/>
</dbReference>
<dbReference type="EMBL" id="SDJR01000003">
    <property type="protein sequence ID" value="RXR27057.1"/>
    <property type="molecule type" value="Genomic_DNA"/>
</dbReference>
<dbReference type="Proteomes" id="UP000290517">
    <property type="component" value="Unassembled WGS sequence"/>
</dbReference>
<dbReference type="AlphaFoldDB" id="A0A4Q1L2L7"/>
<organism evidence="3 4">
    <name type="scientific">Oerskovia turbata</name>
    <dbReference type="NCBI Taxonomy" id="1713"/>
    <lineage>
        <taxon>Bacteria</taxon>
        <taxon>Bacillati</taxon>
        <taxon>Actinomycetota</taxon>
        <taxon>Actinomycetes</taxon>
        <taxon>Micrococcales</taxon>
        <taxon>Cellulomonadaceae</taxon>
        <taxon>Oerskovia</taxon>
    </lineage>
</organism>
<evidence type="ECO:0000313" key="3">
    <source>
        <dbReference type="EMBL" id="RXR36375.1"/>
    </source>
</evidence>
<sequence length="265" mass="28343">MTENLTGPTALTDREVQRATVRRAAERRALRSSAWSMCAGTWQIGAWFWAIVLIIAGIIGYVEVRTDILDGSVIDGVVNGSAKFFLFVMGIVTPLAMIAVHVAAGGTRRSFIRSTWFTAVFLGLTFAVVGAALGYVEWLVFRAQGWSPGFDRAQLYADGGQVGTAFLVQLFFCSVYWLAGAAVGMGYYGFGVWRGSFTLPLFLLPMVLVELAFQSGYFGRPFAQAVGLADAQVLTAVAGGLVSLAAAAFAFHLVTRSVAIAPVTT</sequence>
<accession>A0A4Q1L2L7</accession>
<keyword evidence="1" id="KW-0472">Membrane</keyword>
<feature type="transmembrane region" description="Helical" evidence="1">
    <location>
        <begin position="116"/>
        <end position="141"/>
    </location>
</feature>
<keyword evidence="1" id="KW-0812">Transmembrane</keyword>
<feature type="transmembrane region" description="Helical" evidence="1">
    <location>
        <begin position="191"/>
        <end position="213"/>
    </location>
</feature>
<dbReference type="Proteomes" id="UP000289805">
    <property type="component" value="Unassembled WGS sequence"/>
</dbReference>
<keyword evidence="5" id="KW-1185">Reference proteome</keyword>
<evidence type="ECO:0000313" key="2">
    <source>
        <dbReference type="EMBL" id="RXR27057.1"/>
    </source>
</evidence>
<dbReference type="STRING" id="1713.GCA_000718325_00064"/>
<feature type="transmembrane region" description="Helical" evidence="1">
    <location>
        <begin position="233"/>
        <end position="254"/>
    </location>
</feature>
<keyword evidence="1" id="KW-1133">Transmembrane helix</keyword>
<feature type="transmembrane region" description="Helical" evidence="1">
    <location>
        <begin position="161"/>
        <end position="179"/>
    </location>
</feature>